<dbReference type="Proteomes" id="UP000663873">
    <property type="component" value="Unassembled WGS sequence"/>
</dbReference>
<feature type="signal peptide" evidence="2">
    <location>
        <begin position="1"/>
        <end position="20"/>
    </location>
</feature>
<name>A0A818Y3Y5_9BILA</name>
<evidence type="ECO:0000313" key="12">
    <source>
        <dbReference type="Proteomes" id="UP000663872"/>
    </source>
</evidence>
<organism evidence="6 12">
    <name type="scientific">Rotaria socialis</name>
    <dbReference type="NCBI Taxonomy" id="392032"/>
    <lineage>
        <taxon>Eukaryota</taxon>
        <taxon>Metazoa</taxon>
        <taxon>Spiralia</taxon>
        <taxon>Gnathifera</taxon>
        <taxon>Rotifera</taxon>
        <taxon>Eurotatoria</taxon>
        <taxon>Bdelloidea</taxon>
        <taxon>Philodinida</taxon>
        <taxon>Philodinidae</taxon>
        <taxon>Rotaria</taxon>
    </lineage>
</organism>
<dbReference type="EMBL" id="CAJNYD010000809">
    <property type="protein sequence ID" value="CAF3299482.1"/>
    <property type="molecule type" value="Genomic_DNA"/>
</dbReference>
<dbReference type="Proteomes" id="UP000663848">
    <property type="component" value="Unassembled WGS sequence"/>
</dbReference>
<sequence>MLKLLLGLFILGLHPHPDNGLDGVEWYRNEMTKTVIPLYSTVYQMLNKDIIERILHFDENSSEISLNTKDEVNHNLEDEAVAKSEEEKDNHQSKDEIHSKPEEQSEEETTEKMTTVEQVTETDTTEIEQMSEQMVSDEPFDDKLTMNEHNAIDKESGESMDGLATTENLDDDKKLNSNESEDIESDKAVNTSERTEHAPAINVENTAASFVLQYDQADSQPSRLRGLANEISITVNSSHCSYPPKTLKKQLKGLVYFELVVNPLKQLAEQMIKDELMQSFSFTTSKNTIAAVDQVLDGLTDKLERLPVLDQKS</sequence>
<dbReference type="EMBL" id="CAJOBR010001026">
    <property type="protein sequence ID" value="CAF4570519.1"/>
    <property type="molecule type" value="Genomic_DNA"/>
</dbReference>
<dbReference type="Proteomes" id="UP000663838">
    <property type="component" value="Unassembled WGS sequence"/>
</dbReference>
<comment type="caution">
    <text evidence="6">The sequence shown here is derived from an EMBL/GenBank/DDBJ whole genome shotgun (WGS) entry which is preliminary data.</text>
</comment>
<dbReference type="EMBL" id="CAJOBO010005849">
    <property type="protein sequence ID" value="CAF4552070.1"/>
    <property type="molecule type" value="Genomic_DNA"/>
</dbReference>
<dbReference type="Proteomes" id="UP000663872">
    <property type="component" value="Unassembled WGS sequence"/>
</dbReference>
<feature type="compositionally biased region" description="Basic and acidic residues" evidence="1">
    <location>
        <begin position="80"/>
        <end position="103"/>
    </location>
</feature>
<dbReference type="EMBL" id="CAJNYT010005471">
    <property type="protein sequence ID" value="CAF3747240.1"/>
    <property type="molecule type" value="Genomic_DNA"/>
</dbReference>
<dbReference type="AlphaFoldDB" id="A0A818Y3Y5"/>
<evidence type="ECO:0000313" key="3">
    <source>
        <dbReference type="EMBL" id="CAF3299482.1"/>
    </source>
</evidence>
<dbReference type="Proteomes" id="UP000663833">
    <property type="component" value="Unassembled WGS sequence"/>
</dbReference>
<keyword evidence="2" id="KW-0732">Signal</keyword>
<evidence type="ECO:0000313" key="8">
    <source>
        <dbReference type="EMBL" id="CAF4521073.1"/>
    </source>
</evidence>
<proteinExistence type="predicted"/>
<feature type="chain" id="PRO_5036234514" evidence="2">
    <location>
        <begin position="21"/>
        <end position="313"/>
    </location>
</feature>
<dbReference type="Proteomes" id="UP000663869">
    <property type="component" value="Unassembled WGS sequence"/>
</dbReference>
<evidence type="ECO:0000313" key="7">
    <source>
        <dbReference type="EMBL" id="CAF4209773.1"/>
    </source>
</evidence>
<keyword evidence="13" id="KW-1185">Reference proteome</keyword>
<protein>
    <submittedName>
        <fullName evidence="6">Uncharacterized protein</fullName>
    </submittedName>
</protein>
<feature type="compositionally biased region" description="Basic and acidic residues" evidence="1">
    <location>
        <begin position="141"/>
        <end position="157"/>
    </location>
</feature>
<reference evidence="6" key="1">
    <citation type="submission" date="2021-02" db="EMBL/GenBank/DDBJ databases">
        <authorList>
            <person name="Nowell W R."/>
        </authorList>
    </citation>
    <scope>NUCLEOTIDE SEQUENCE</scope>
</reference>
<evidence type="ECO:0000313" key="10">
    <source>
        <dbReference type="EMBL" id="CAF4570519.1"/>
    </source>
</evidence>
<gene>
    <name evidence="5" type="ORF">FME351_LOCUS11769</name>
    <name evidence="6" type="ORF">GRG538_LOCUS31192</name>
    <name evidence="9" type="ORF">HFQ381_LOCUS30938</name>
    <name evidence="3" type="ORF">LUA448_LOCUS7933</name>
    <name evidence="10" type="ORF">QYT958_LOCUS9600</name>
    <name evidence="4" type="ORF">TIS948_LOCUS25244</name>
    <name evidence="11" type="ORF">TOA249_LOCUS20813</name>
    <name evidence="8" type="ORF">TSG867_LOCUS22575</name>
    <name evidence="7" type="ORF">UJA718_LOCUS7070</name>
</gene>
<dbReference type="Proteomes" id="UP000663851">
    <property type="component" value="Unassembled WGS sequence"/>
</dbReference>
<dbReference type="Proteomes" id="UP000663825">
    <property type="component" value="Unassembled WGS sequence"/>
</dbReference>
<dbReference type="EMBL" id="CAJOBP010000690">
    <property type="protein sequence ID" value="CAF4209773.1"/>
    <property type="molecule type" value="Genomic_DNA"/>
</dbReference>
<dbReference type="EMBL" id="CAJOBS010001739">
    <property type="protein sequence ID" value="CAF4757431.1"/>
    <property type="molecule type" value="Genomic_DNA"/>
</dbReference>
<dbReference type="EMBL" id="CAJOBQ010001856">
    <property type="protein sequence ID" value="CAF4521073.1"/>
    <property type="molecule type" value="Genomic_DNA"/>
</dbReference>
<evidence type="ECO:0000256" key="1">
    <source>
        <dbReference type="SAM" id="MobiDB-lite"/>
    </source>
</evidence>
<feature type="compositionally biased region" description="Low complexity" evidence="1">
    <location>
        <begin position="112"/>
        <end position="122"/>
    </location>
</feature>
<evidence type="ECO:0000313" key="13">
    <source>
        <dbReference type="Proteomes" id="UP000663873"/>
    </source>
</evidence>
<feature type="region of interest" description="Disordered" evidence="1">
    <location>
        <begin position="80"/>
        <end position="195"/>
    </location>
</feature>
<dbReference type="Proteomes" id="UP000663862">
    <property type="component" value="Unassembled WGS sequence"/>
</dbReference>
<dbReference type="EMBL" id="CAJNXB010004364">
    <property type="protein sequence ID" value="CAF3373071.1"/>
    <property type="molecule type" value="Genomic_DNA"/>
</dbReference>
<evidence type="ECO:0000313" key="4">
    <source>
        <dbReference type="EMBL" id="CAF3373071.1"/>
    </source>
</evidence>
<evidence type="ECO:0000313" key="11">
    <source>
        <dbReference type="EMBL" id="CAF4757431.1"/>
    </source>
</evidence>
<evidence type="ECO:0000313" key="6">
    <source>
        <dbReference type="EMBL" id="CAF3747240.1"/>
    </source>
</evidence>
<accession>A0A818Y3Y5</accession>
<evidence type="ECO:0000313" key="5">
    <source>
        <dbReference type="EMBL" id="CAF3430464.1"/>
    </source>
</evidence>
<dbReference type="EMBL" id="CAJNYU010001378">
    <property type="protein sequence ID" value="CAF3430464.1"/>
    <property type="molecule type" value="Genomic_DNA"/>
</dbReference>
<evidence type="ECO:0000313" key="9">
    <source>
        <dbReference type="EMBL" id="CAF4552070.1"/>
    </source>
</evidence>
<evidence type="ECO:0000256" key="2">
    <source>
        <dbReference type="SAM" id="SignalP"/>
    </source>
</evidence>